<name>A0A4Y1QC87_MALDO</name>
<reference evidence="3" key="1">
    <citation type="journal article" date="2019" name="BMC Plant Biol.">
        <title>Identification of candidate genes responsible for the susceptibility of apple (Malus x domestica Borkh.) to Alternaria blotch.</title>
        <authorList>
            <person name="Moriya S."/>
            <person name="Terakami S."/>
            <person name="Okada K."/>
            <person name="Shimizu T."/>
            <person name="Adachi Y."/>
            <person name="Katayose Y."/>
            <person name="Fujisawa H."/>
            <person name="Wu J."/>
            <person name="Kanamori H."/>
            <person name="Yamamoto T."/>
            <person name="Abe K."/>
        </authorList>
    </citation>
    <scope>NUCLEOTIDE SEQUENCE</scope>
</reference>
<dbReference type="PANTHER" id="PTHR37610:SF40">
    <property type="entry name" value="OS01G0909600 PROTEIN"/>
    <property type="match status" value="1"/>
</dbReference>
<feature type="region of interest" description="Disordered" evidence="1">
    <location>
        <begin position="1"/>
        <end position="22"/>
    </location>
</feature>
<evidence type="ECO:0000256" key="1">
    <source>
        <dbReference type="SAM" id="MobiDB-lite"/>
    </source>
</evidence>
<feature type="compositionally biased region" description="Basic and acidic residues" evidence="1">
    <location>
        <begin position="1"/>
        <end position="15"/>
    </location>
</feature>
<sequence>MTEESSVNHDEETRHNLSPNFSDVEVNTNQRLCSVLLNEFNYLPWSRAVSLALGGKGKLGFVNGSVEAPDSSSSTYNAWLCKDQLVMSLLLNTMEKHLLGSLSSEYEDLRSHILMSQDLPTFNNVCATIQREEVRKKAQLANAHAPTISQGSMEFTANPLSLINEFAAYLQSKGHGGGSYGQGNEEGSHTAMLGQFAGFLAGNEKVPKGEASSSSSIEVHR</sequence>
<protein>
    <submittedName>
        <fullName evidence="3">Predicted uncharacterized protein LOC108170510</fullName>
    </submittedName>
</protein>
<dbReference type="EMBL" id="LC360749">
    <property type="protein sequence ID" value="BBC44094.1"/>
    <property type="molecule type" value="Genomic_DNA"/>
</dbReference>
<evidence type="ECO:0000259" key="2">
    <source>
        <dbReference type="Pfam" id="PF14244"/>
    </source>
</evidence>
<proteinExistence type="predicted"/>
<feature type="domain" description="Retrotransposon Copia-like N-terminal" evidence="2">
    <location>
        <begin position="31"/>
        <end position="70"/>
    </location>
</feature>
<accession>A0A4Y1QC87</accession>
<dbReference type="PANTHER" id="PTHR37610">
    <property type="entry name" value="CCHC-TYPE DOMAIN-CONTAINING PROTEIN"/>
    <property type="match status" value="1"/>
</dbReference>
<dbReference type="Pfam" id="PF14244">
    <property type="entry name" value="Retrotran_gag_3"/>
    <property type="match status" value="1"/>
</dbReference>
<organism evidence="3">
    <name type="scientific">Malus domestica</name>
    <name type="common">Apple</name>
    <name type="synonym">Pyrus malus</name>
    <dbReference type="NCBI Taxonomy" id="3750"/>
    <lineage>
        <taxon>Eukaryota</taxon>
        <taxon>Viridiplantae</taxon>
        <taxon>Streptophyta</taxon>
        <taxon>Embryophyta</taxon>
        <taxon>Tracheophyta</taxon>
        <taxon>Spermatophyta</taxon>
        <taxon>Magnoliopsida</taxon>
        <taxon>eudicotyledons</taxon>
        <taxon>Gunneridae</taxon>
        <taxon>Pentapetalae</taxon>
        <taxon>rosids</taxon>
        <taxon>fabids</taxon>
        <taxon>Rosales</taxon>
        <taxon>Rosaceae</taxon>
        <taxon>Amygdaloideae</taxon>
        <taxon>Maleae</taxon>
        <taxon>Malus</taxon>
    </lineage>
</organism>
<evidence type="ECO:0000313" key="3">
    <source>
        <dbReference type="EMBL" id="BBC44094.1"/>
    </source>
</evidence>
<dbReference type="AlphaFoldDB" id="A0A4Y1QC87"/>
<dbReference type="InterPro" id="IPR029472">
    <property type="entry name" value="Copia-like_N"/>
</dbReference>